<feature type="transmembrane region" description="Helical" evidence="1">
    <location>
        <begin position="42"/>
        <end position="66"/>
    </location>
</feature>
<keyword evidence="1" id="KW-0812">Transmembrane</keyword>
<dbReference type="Proteomes" id="UP000193986">
    <property type="component" value="Unassembled WGS sequence"/>
</dbReference>
<proteinExistence type="predicted"/>
<dbReference type="InParanoid" id="A0A1Y2AJ61"/>
<sequence>MHNDTNPTLQRLLLDLLDLSRPSASVTCTYRSAHLSLLGLALIFRIGLSFTLILLVIGALVILVIAKVWHTAAHTTHTSCTAHLFHHLGLRRSAGNTTCVIGSGRG</sequence>
<keyword evidence="1" id="KW-0472">Membrane</keyword>
<keyword evidence="3" id="KW-1185">Reference proteome</keyword>
<reference evidence="2 3" key="1">
    <citation type="submission" date="2016-07" db="EMBL/GenBank/DDBJ databases">
        <title>Pervasive Adenine N6-methylation of Active Genes in Fungi.</title>
        <authorList>
            <consortium name="DOE Joint Genome Institute"/>
            <person name="Mondo S.J."/>
            <person name="Dannebaum R.O."/>
            <person name="Kuo R.C."/>
            <person name="Labutti K."/>
            <person name="Haridas S."/>
            <person name="Kuo A."/>
            <person name="Salamov A."/>
            <person name="Ahrendt S.R."/>
            <person name="Lipzen A."/>
            <person name="Sullivan W."/>
            <person name="Andreopoulos W.B."/>
            <person name="Clum A."/>
            <person name="Lindquist E."/>
            <person name="Daum C."/>
            <person name="Ramamoorthy G.K."/>
            <person name="Gryganskyi A."/>
            <person name="Culley D."/>
            <person name="Magnuson J.K."/>
            <person name="James T.Y."/>
            <person name="O'Malley M.A."/>
            <person name="Stajich J.E."/>
            <person name="Spatafora J.W."/>
            <person name="Visel A."/>
            <person name="Grigoriev I.V."/>
        </authorList>
    </citation>
    <scope>NUCLEOTIDE SEQUENCE [LARGE SCALE GENOMIC DNA]</scope>
    <source>
        <strain evidence="2 3">68-887.2</strain>
    </source>
</reference>
<dbReference type="EMBL" id="MCFC01000090">
    <property type="protein sequence ID" value="ORY22623.1"/>
    <property type="molecule type" value="Genomic_DNA"/>
</dbReference>
<organism evidence="2 3">
    <name type="scientific">Naematelia encephala</name>
    <dbReference type="NCBI Taxonomy" id="71784"/>
    <lineage>
        <taxon>Eukaryota</taxon>
        <taxon>Fungi</taxon>
        <taxon>Dikarya</taxon>
        <taxon>Basidiomycota</taxon>
        <taxon>Agaricomycotina</taxon>
        <taxon>Tremellomycetes</taxon>
        <taxon>Tremellales</taxon>
        <taxon>Naemateliaceae</taxon>
        <taxon>Naematelia</taxon>
    </lineage>
</organism>
<comment type="caution">
    <text evidence="2">The sequence shown here is derived from an EMBL/GenBank/DDBJ whole genome shotgun (WGS) entry which is preliminary data.</text>
</comment>
<name>A0A1Y2AJ61_9TREE</name>
<evidence type="ECO:0000256" key="1">
    <source>
        <dbReference type="SAM" id="Phobius"/>
    </source>
</evidence>
<evidence type="ECO:0000313" key="2">
    <source>
        <dbReference type="EMBL" id="ORY22623.1"/>
    </source>
</evidence>
<evidence type="ECO:0000313" key="3">
    <source>
        <dbReference type="Proteomes" id="UP000193986"/>
    </source>
</evidence>
<accession>A0A1Y2AJ61</accession>
<dbReference type="AlphaFoldDB" id="A0A1Y2AJ61"/>
<protein>
    <submittedName>
        <fullName evidence="2">Uncharacterized protein</fullName>
    </submittedName>
</protein>
<keyword evidence="1" id="KW-1133">Transmembrane helix</keyword>
<gene>
    <name evidence="2" type="ORF">BCR39DRAFT_551188</name>
</gene>